<feature type="region of interest" description="Disordered" evidence="1">
    <location>
        <begin position="62"/>
        <end position="86"/>
    </location>
</feature>
<dbReference type="CDD" id="cd19817">
    <property type="entry name" value="Bbox1_ANCHR-like"/>
    <property type="match status" value="1"/>
</dbReference>
<dbReference type="PANTHER" id="PTHR46603">
    <property type="entry name" value="ABSCISSION/NOCUT CHECKPOINT REGULATOR"/>
    <property type="match status" value="1"/>
</dbReference>
<protein>
    <submittedName>
        <fullName evidence="2">Uncharacterized protein</fullName>
    </submittedName>
</protein>
<dbReference type="Proteomes" id="UP000811619">
    <property type="component" value="Unassembled WGS sequence"/>
</dbReference>
<dbReference type="EMBL" id="SRPY01000287">
    <property type="protein sequence ID" value="KAG5926224.1"/>
    <property type="molecule type" value="Genomic_DNA"/>
</dbReference>
<sequence>MADGIDKSLLDRLHALRGADTTGTTPKPCPSSNPIQFHVIERAGIPTGGDLLAARLKSLRARVSNSPRPSPSPPRVRCPAPTHDDDALLQTPDQALEEMLAADTAPVPAPHAVDAPEQHGQDVQALLERLASVPVPPDTNSSDDDEAAAGALVAQYQEDCLDGPIELPSVPGAESPSSASLADLTARMAALRHATPDALPSVPTSRPDRPVKRLTSRTAYTDDDMDSWCTVCLEDATLRCTGCDGDVYCTRCWREMHLGPAAFADAGHRAVQFTRGGMEDKLALGA</sequence>
<gene>
    <name evidence="2" type="ORF">E4U42_003521</name>
</gene>
<proteinExistence type="predicted"/>
<dbReference type="OrthoDB" id="5407799at2759"/>
<name>A0A8K0JCP5_9HYPO</name>
<dbReference type="PANTHER" id="PTHR46603:SF1">
    <property type="entry name" value="ABSCISSION_NOCUT CHECKPOINT REGULATOR"/>
    <property type="match status" value="1"/>
</dbReference>
<dbReference type="SUPFAM" id="SSF57845">
    <property type="entry name" value="B-box zinc-binding domain"/>
    <property type="match status" value="1"/>
</dbReference>
<evidence type="ECO:0000313" key="3">
    <source>
        <dbReference type="Proteomes" id="UP000811619"/>
    </source>
</evidence>
<dbReference type="Pfam" id="PF22586">
    <property type="entry name" value="ANCHR-like_BBOX"/>
    <property type="match status" value="1"/>
</dbReference>
<accession>A0A8K0JCP5</accession>
<dbReference type="InterPro" id="IPR044553">
    <property type="entry name" value="Bbox1_ANCHR"/>
</dbReference>
<organism evidence="2 3">
    <name type="scientific">Claviceps africana</name>
    <dbReference type="NCBI Taxonomy" id="83212"/>
    <lineage>
        <taxon>Eukaryota</taxon>
        <taxon>Fungi</taxon>
        <taxon>Dikarya</taxon>
        <taxon>Ascomycota</taxon>
        <taxon>Pezizomycotina</taxon>
        <taxon>Sordariomycetes</taxon>
        <taxon>Hypocreomycetidae</taxon>
        <taxon>Hypocreales</taxon>
        <taxon>Clavicipitaceae</taxon>
        <taxon>Claviceps</taxon>
    </lineage>
</organism>
<reference evidence="2" key="1">
    <citation type="journal article" date="2020" name="bioRxiv">
        <title>Whole genome comparisons of ergot fungi reveals the divergence and evolution of species within the genus Claviceps are the result of varying mechanisms driving genome evolution and host range expansion.</title>
        <authorList>
            <person name="Wyka S.A."/>
            <person name="Mondo S.J."/>
            <person name="Liu M."/>
            <person name="Dettman J."/>
            <person name="Nalam V."/>
            <person name="Broders K.D."/>
        </authorList>
    </citation>
    <scope>NUCLEOTIDE SEQUENCE</scope>
    <source>
        <strain evidence="2">CCC 489</strain>
    </source>
</reference>
<comment type="caution">
    <text evidence="2">The sequence shown here is derived from an EMBL/GenBank/DDBJ whole genome shotgun (WGS) entry which is preliminary data.</text>
</comment>
<keyword evidence="3" id="KW-1185">Reference proteome</keyword>
<dbReference type="AlphaFoldDB" id="A0A8K0JCP5"/>
<evidence type="ECO:0000313" key="2">
    <source>
        <dbReference type="EMBL" id="KAG5926224.1"/>
    </source>
</evidence>
<evidence type="ECO:0000256" key="1">
    <source>
        <dbReference type="SAM" id="MobiDB-lite"/>
    </source>
</evidence>